<protein>
    <submittedName>
        <fullName evidence="1">Adhesin</fullName>
    </submittedName>
</protein>
<dbReference type="AlphaFoldDB" id="A0A379SFZ5"/>
<reference evidence="1 2" key="1">
    <citation type="submission" date="2018-06" db="EMBL/GenBank/DDBJ databases">
        <authorList>
            <consortium name="Pathogen Informatics"/>
            <person name="Doyle S."/>
        </authorList>
    </citation>
    <scope>NUCLEOTIDE SEQUENCE [LARGE SCALE GENOMIC DNA]</scope>
    <source>
        <strain evidence="1 2">NCTC7303</strain>
    </source>
</reference>
<organism evidence="1 2">
    <name type="scientific">Salmonella enterica subsp. arizonae</name>
    <dbReference type="NCBI Taxonomy" id="59203"/>
    <lineage>
        <taxon>Bacteria</taxon>
        <taxon>Pseudomonadati</taxon>
        <taxon>Pseudomonadota</taxon>
        <taxon>Gammaproteobacteria</taxon>
        <taxon>Enterobacterales</taxon>
        <taxon>Enterobacteriaceae</taxon>
        <taxon>Salmonella</taxon>
    </lineage>
</organism>
<proteinExistence type="predicted"/>
<sequence>MQDSKLVFKLKVIRPFINMVTIPSQTMFTVYVTTSTGDALSTPVYTISYSGKVEVPQNCEVNAGQVVEFDFGDIGASLFSQAGAIVKY</sequence>
<evidence type="ECO:0000313" key="1">
    <source>
        <dbReference type="EMBL" id="SUG28337.1"/>
    </source>
</evidence>
<name>A0A379SFZ5_SALER</name>
<gene>
    <name evidence="1" type="primary">fimH_2</name>
    <name evidence="1" type="ORF">NCTC7303_00460</name>
</gene>
<dbReference type="Proteomes" id="UP000255443">
    <property type="component" value="Unassembled WGS sequence"/>
</dbReference>
<dbReference type="EMBL" id="UGXC01000002">
    <property type="protein sequence ID" value="SUG28337.1"/>
    <property type="molecule type" value="Genomic_DNA"/>
</dbReference>
<evidence type="ECO:0000313" key="2">
    <source>
        <dbReference type="Proteomes" id="UP000255443"/>
    </source>
</evidence>
<accession>A0A379SFZ5</accession>